<evidence type="ECO:0000256" key="5">
    <source>
        <dbReference type="SAM" id="Coils"/>
    </source>
</evidence>
<keyword evidence="3" id="KW-0347">Helicase</keyword>
<dbReference type="InterPro" id="IPR001650">
    <property type="entry name" value="Helicase_C-like"/>
</dbReference>
<dbReference type="EMBL" id="CAJVCH010571170">
    <property type="protein sequence ID" value="CAG7836823.1"/>
    <property type="molecule type" value="Genomic_DNA"/>
</dbReference>
<proteinExistence type="predicted"/>
<dbReference type="PROSITE" id="PS51194">
    <property type="entry name" value="HELICASE_CTER"/>
    <property type="match status" value="1"/>
</dbReference>
<dbReference type="Proteomes" id="UP000708208">
    <property type="component" value="Unassembled WGS sequence"/>
</dbReference>
<gene>
    <name evidence="8" type="ORF">AFUS01_LOCUS46020</name>
</gene>
<feature type="compositionally biased region" description="Basic residues" evidence="6">
    <location>
        <begin position="310"/>
        <end position="325"/>
    </location>
</feature>
<evidence type="ECO:0000313" key="8">
    <source>
        <dbReference type="EMBL" id="CAG7836823.1"/>
    </source>
</evidence>
<dbReference type="OrthoDB" id="422663at2759"/>
<dbReference type="AlphaFoldDB" id="A0A8J2LJR7"/>
<feature type="compositionally biased region" description="Basic and acidic residues" evidence="6">
    <location>
        <begin position="234"/>
        <end position="245"/>
    </location>
</feature>
<dbReference type="PANTHER" id="PTHR47959">
    <property type="entry name" value="ATP-DEPENDENT RNA HELICASE RHLE-RELATED"/>
    <property type="match status" value="1"/>
</dbReference>
<organism evidence="8 9">
    <name type="scientific">Allacma fusca</name>
    <dbReference type="NCBI Taxonomy" id="39272"/>
    <lineage>
        <taxon>Eukaryota</taxon>
        <taxon>Metazoa</taxon>
        <taxon>Ecdysozoa</taxon>
        <taxon>Arthropoda</taxon>
        <taxon>Hexapoda</taxon>
        <taxon>Collembola</taxon>
        <taxon>Symphypleona</taxon>
        <taxon>Sminthuridae</taxon>
        <taxon>Allacma</taxon>
    </lineage>
</organism>
<keyword evidence="2" id="KW-0378">Hydrolase</keyword>
<comment type="caution">
    <text evidence="8">The sequence shown here is derived from an EMBL/GenBank/DDBJ whole genome shotgun (WGS) entry which is preliminary data.</text>
</comment>
<keyword evidence="9" id="KW-1185">Reference proteome</keyword>
<dbReference type="GO" id="GO:0003724">
    <property type="term" value="F:RNA helicase activity"/>
    <property type="evidence" value="ECO:0007669"/>
    <property type="project" value="TreeGrafter"/>
</dbReference>
<keyword evidence="4" id="KW-0067">ATP-binding</keyword>
<sequence length="325" mass="36983">MPPTIEQYIHHNIAKYWDKVQSLTDDIEAVIKEEEAEETIAKAEIKANKALKLLEVKKSKKKCLDIPGVQSVLNYTMPPTIEQYIHRCGRTARAGMSGVAVSLVGETDRKLMKQVAKSATLPVKARIIPSDNIAKYRDKVQSLADDIEAVIKEEEAEKTIAKAEIEANKALKLLEVKKAKKKSKKKAEQDEVDKKRVWFQTHKERMKEKEKLQVKGLGRPNADDRQVIADAEDERNLKKLTEFQARKAKRSRRAGGNSASAGDQAMGPKKHKKRSNFEDELTNTKKARQFRHKSKQAPQKPMNGKTNNKSTKKFNQKTKSKKFKR</sequence>
<dbReference type="Pfam" id="PF00271">
    <property type="entry name" value="Helicase_C"/>
    <property type="match status" value="1"/>
</dbReference>
<feature type="compositionally biased region" description="Basic residues" evidence="6">
    <location>
        <begin position="285"/>
        <end position="295"/>
    </location>
</feature>
<name>A0A8J2LJR7_9HEXA</name>
<evidence type="ECO:0000259" key="7">
    <source>
        <dbReference type="PROSITE" id="PS51194"/>
    </source>
</evidence>
<dbReference type="GO" id="GO:0005524">
    <property type="term" value="F:ATP binding"/>
    <property type="evidence" value="ECO:0007669"/>
    <property type="project" value="UniProtKB-KW"/>
</dbReference>
<evidence type="ECO:0000313" key="9">
    <source>
        <dbReference type="Proteomes" id="UP000708208"/>
    </source>
</evidence>
<evidence type="ECO:0000256" key="4">
    <source>
        <dbReference type="ARBA" id="ARBA00022840"/>
    </source>
</evidence>
<feature type="domain" description="Helicase C-terminal" evidence="7">
    <location>
        <begin position="1"/>
        <end position="134"/>
    </location>
</feature>
<feature type="region of interest" description="Disordered" evidence="6">
    <location>
        <begin position="198"/>
        <end position="325"/>
    </location>
</feature>
<dbReference type="GO" id="GO:0016787">
    <property type="term" value="F:hydrolase activity"/>
    <property type="evidence" value="ECO:0007669"/>
    <property type="project" value="UniProtKB-KW"/>
</dbReference>
<keyword evidence="1" id="KW-0547">Nucleotide-binding</keyword>
<dbReference type="InterPro" id="IPR050079">
    <property type="entry name" value="DEAD_box_RNA_helicase"/>
</dbReference>
<accession>A0A8J2LJR7</accession>
<evidence type="ECO:0000256" key="2">
    <source>
        <dbReference type="ARBA" id="ARBA00022801"/>
    </source>
</evidence>
<dbReference type="PANTHER" id="PTHR47959:SF1">
    <property type="entry name" value="ATP-DEPENDENT RNA HELICASE DBPA"/>
    <property type="match status" value="1"/>
</dbReference>
<evidence type="ECO:0000256" key="6">
    <source>
        <dbReference type="SAM" id="MobiDB-lite"/>
    </source>
</evidence>
<keyword evidence="5" id="KW-0175">Coiled coil</keyword>
<feature type="coiled-coil region" evidence="5">
    <location>
        <begin position="133"/>
        <end position="191"/>
    </location>
</feature>
<reference evidence="8" key="1">
    <citation type="submission" date="2021-06" db="EMBL/GenBank/DDBJ databases">
        <authorList>
            <person name="Hodson N. C."/>
            <person name="Mongue J. A."/>
            <person name="Jaron S. K."/>
        </authorList>
    </citation>
    <scope>NUCLEOTIDE SEQUENCE</scope>
</reference>
<feature type="compositionally biased region" description="Basic and acidic residues" evidence="6">
    <location>
        <begin position="198"/>
        <end position="213"/>
    </location>
</feature>
<protein>
    <recommendedName>
        <fullName evidence="7">Helicase C-terminal domain-containing protein</fullName>
    </recommendedName>
</protein>
<evidence type="ECO:0000256" key="3">
    <source>
        <dbReference type="ARBA" id="ARBA00022806"/>
    </source>
</evidence>
<dbReference type="GO" id="GO:0005829">
    <property type="term" value="C:cytosol"/>
    <property type="evidence" value="ECO:0007669"/>
    <property type="project" value="TreeGrafter"/>
</dbReference>
<evidence type="ECO:0000256" key="1">
    <source>
        <dbReference type="ARBA" id="ARBA00022741"/>
    </source>
</evidence>